<evidence type="ECO:0000313" key="7">
    <source>
        <dbReference type="Proteomes" id="UP000295525"/>
    </source>
</evidence>
<evidence type="ECO:0000256" key="3">
    <source>
        <dbReference type="ARBA" id="ARBA00012865"/>
    </source>
</evidence>
<dbReference type="Gene3D" id="3.40.710.10">
    <property type="entry name" value="DD-peptidase/beta-lactamase superfamily"/>
    <property type="match status" value="1"/>
</dbReference>
<dbReference type="Pfam" id="PF13354">
    <property type="entry name" value="Beta-lactamase2"/>
    <property type="match status" value="1"/>
</dbReference>
<comment type="catalytic activity">
    <reaction evidence="1">
        <text>a beta-lactam + H2O = a substituted beta-amino acid</text>
        <dbReference type="Rhea" id="RHEA:20401"/>
        <dbReference type="ChEBI" id="CHEBI:15377"/>
        <dbReference type="ChEBI" id="CHEBI:35627"/>
        <dbReference type="ChEBI" id="CHEBI:140347"/>
        <dbReference type="EC" id="3.5.2.6"/>
    </reaction>
</comment>
<dbReference type="SUPFAM" id="SSF56601">
    <property type="entry name" value="beta-lactamase/transpeptidase-like"/>
    <property type="match status" value="1"/>
</dbReference>
<dbReference type="GO" id="GO:0008800">
    <property type="term" value="F:beta-lactamase activity"/>
    <property type="evidence" value="ECO:0007669"/>
    <property type="project" value="UniProtKB-EC"/>
</dbReference>
<feature type="chain" id="PRO_5020949427" description="beta-lactamase" evidence="4">
    <location>
        <begin position="21"/>
        <end position="324"/>
    </location>
</feature>
<evidence type="ECO:0000313" key="6">
    <source>
        <dbReference type="EMBL" id="TCT07277.1"/>
    </source>
</evidence>
<dbReference type="PANTHER" id="PTHR35333:SF3">
    <property type="entry name" value="BETA-LACTAMASE-TYPE TRANSPEPTIDASE FOLD CONTAINING PROTEIN"/>
    <property type="match status" value="1"/>
</dbReference>
<name>A0A4R3M6U3_9BURK</name>
<dbReference type="PANTHER" id="PTHR35333">
    <property type="entry name" value="BETA-LACTAMASE"/>
    <property type="match status" value="1"/>
</dbReference>
<organism evidence="6 7">
    <name type="scientific">Paralcaligenes ureilyticus</name>
    <dbReference type="NCBI Taxonomy" id="627131"/>
    <lineage>
        <taxon>Bacteria</taxon>
        <taxon>Pseudomonadati</taxon>
        <taxon>Pseudomonadota</taxon>
        <taxon>Betaproteobacteria</taxon>
        <taxon>Burkholderiales</taxon>
        <taxon>Alcaligenaceae</taxon>
        <taxon>Paralcaligenes</taxon>
    </lineage>
</organism>
<evidence type="ECO:0000256" key="1">
    <source>
        <dbReference type="ARBA" id="ARBA00001526"/>
    </source>
</evidence>
<dbReference type="GO" id="GO:0030655">
    <property type="term" value="P:beta-lactam antibiotic catabolic process"/>
    <property type="evidence" value="ECO:0007669"/>
    <property type="project" value="InterPro"/>
</dbReference>
<dbReference type="AlphaFoldDB" id="A0A4R3M6U3"/>
<evidence type="ECO:0000259" key="5">
    <source>
        <dbReference type="Pfam" id="PF13354"/>
    </source>
</evidence>
<dbReference type="InterPro" id="IPR045155">
    <property type="entry name" value="Beta-lactam_cat"/>
</dbReference>
<proteinExistence type="inferred from homology"/>
<sequence>MNRRALLKTAALSGYLTVAAAPGAKAQSVDETSLNAALESFAGIHPGTTAACISIERASGIKRYAAAADRPLFVGSAIKTFILAHYLLDVESGRLSEGTQVSVGPEVWSPGSSVLIGLQGKTSAKTILEAMITHSDNTATDIAMNAVGADRVRALIGSVGLKHTLIPDSTRKLFSYLSGADSGVDLGWSGMEKMAAGQLPGKPRPPINDKQTMMSTAAEMTRWYEYVLSGKLFKKPETLREFKRISAMADAIPATLPDDTMGYGKGGSIDWEGFHCFSVAGQMVRPAHRASFCFIVNWMGDDGSVAQTFAEFIERARKAVALAS</sequence>
<keyword evidence="7" id="KW-1185">Reference proteome</keyword>
<protein>
    <recommendedName>
        <fullName evidence="3">beta-lactamase</fullName>
        <ecNumber evidence="3">3.5.2.6</ecNumber>
    </recommendedName>
</protein>
<dbReference type="RefSeq" id="WP_132581929.1">
    <property type="nucleotide sequence ID" value="NZ_SMAJ01000006.1"/>
</dbReference>
<feature type="signal peptide" evidence="4">
    <location>
        <begin position="1"/>
        <end position="20"/>
    </location>
</feature>
<evidence type="ECO:0000256" key="2">
    <source>
        <dbReference type="ARBA" id="ARBA00009009"/>
    </source>
</evidence>
<reference evidence="6 7" key="1">
    <citation type="submission" date="2019-03" db="EMBL/GenBank/DDBJ databases">
        <title>Genomic Encyclopedia of Type Strains, Phase IV (KMG-IV): sequencing the most valuable type-strain genomes for metagenomic binning, comparative biology and taxonomic classification.</title>
        <authorList>
            <person name="Goeker M."/>
        </authorList>
    </citation>
    <scope>NUCLEOTIDE SEQUENCE [LARGE SCALE GENOMIC DNA]</scope>
    <source>
        <strain evidence="6 7">DSM 24591</strain>
    </source>
</reference>
<dbReference type="Proteomes" id="UP000295525">
    <property type="component" value="Unassembled WGS sequence"/>
</dbReference>
<evidence type="ECO:0000256" key="4">
    <source>
        <dbReference type="SAM" id="SignalP"/>
    </source>
</evidence>
<dbReference type="OrthoDB" id="9784149at2"/>
<gene>
    <name evidence="6" type="ORF">EDC26_1061</name>
</gene>
<dbReference type="EMBL" id="SMAJ01000006">
    <property type="protein sequence ID" value="TCT07277.1"/>
    <property type="molecule type" value="Genomic_DNA"/>
</dbReference>
<feature type="domain" description="Beta-lactamase class A catalytic" evidence="5">
    <location>
        <begin position="64"/>
        <end position="270"/>
    </location>
</feature>
<comment type="caution">
    <text evidence="6">The sequence shown here is derived from an EMBL/GenBank/DDBJ whole genome shotgun (WGS) entry which is preliminary data.</text>
</comment>
<keyword evidence="4" id="KW-0732">Signal</keyword>
<dbReference type="EC" id="3.5.2.6" evidence="3"/>
<dbReference type="GO" id="GO:0046677">
    <property type="term" value="P:response to antibiotic"/>
    <property type="evidence" value="ECO:0007669"/>
    <property type="project" value="InterPro"/>
</dbReference>
<accession>A0A4R3M6U3</accession>
<dbReference type="InterPro" id="IPR000871">
    <property type="entry name" value="Beta-lactam_class-A"/>
</dbReference>
<dbReference type="InterPro" id="IPR012338">
    <property type="entry name" value="Beta-lactam/transpept-like"/>
</dbReference>
<comment type="similarity">
    <text evidence="2">Belongs to the class-A beta-lactamase family.</text>
</comment>